<dbReference type="InterPro" id="IPR006260">
    <property type="entry name" value="TonB/TolA_C"/>
</dbReference>
<evidence type="ECO:0000256" key="4">
    <source>
        <dbReference type="ARBA" id="ARBA00023136"/>
    </source>
</evidence>
<proteinExistence type="predicted"/>
<keyword evidence="2" id="KW-0812">Transmembrane</keyword>
<keyword evidence="3" id="KW-1133">Transmembrane helix</keyword>
<reference evidence="5" key="1">
    <citation type="submission" date="2018-05" db="EMBL/GenBank/DDBJ databases">
        <authorList>
            <person name="Lanie J.A."/>
            <person name="Ng W.-L."/>
            <person name="Kazmierczak K.M."/>
            <person name="Andrzejewski T.M."/>
            <person name="Davidsen T.M."/>
            <person name="Wayne K.J."/>
            <person name="Tettelin H."/>
            <person name="Glass J.I."/>
            <person name="Rusch D."/>
            <person name="Podicherti R."/>
            <person name="Tsui H.-C.T."/>
            <person name="Winkler M.E."/>
        </authorList>
    </citation>
    <scope>NUCLEOTIDE SEQUENCE</scope>
</reference>
<evidence type="ECO:0000256" key="2">
    <source>
        <dbReference type="ARBA" id="ARBA00022692"/>
    </source>
</evidence>
<sequence length="77" mass="8768">MKPKNIPAGLVANIKLRIKPNGRIIKSKLIKSSGNIRFDNSALQAVRRVEAFHFFDSISPRLYEKEFKNIAISFNPL</sequence>
<dbReference type="EMBL" id="UINC01048513">
    <property type="protein sequence ID" value="SVB59130.1"/>
    <property type="molecule type" value="Genomic_DNA"/>
</dbReference>
<protein>
    <recommendedName>
        <fullName evidence="6">TonB C-terminal domain-containing protein</fullName>
    </recommendedName>
</protein>
<gene>
    <name evidence="5" type="ORF">METZ01_LOCUS211984</name>
</gene>
<accession>A0A382F848</accession>
<evidence type="ECO:0000256" key="3">
    <source>
        <dbReference type="ARBA" id="ARBA00022989"/>
    </source>
</evidence>
<dbReference type="NCBIfam" id="TIGR01352">
    <property type="entry name" value="tonB_Cterm"/>
    <property type="match status" value="1"/>
</dbReference>
<keyword evidence="4" id="KW-0472">Membrane</keyword>
<dbReference type="GO" id="GO:0016020">
    <property type="term" value="C:membrane"/>
    <property type="evidence" value="ECO:0007669"/>
    <property type="project" value="UniProtKB-SubCell"/>
</dbReference>
<dbReference type="Pfam" id="PF13103">
    <property type="entry name" value="TonB_2"/>
    <property type="match status" value="1"/>
</dbReference>
<evidence type="ECO:0000313" key="5">
    <source>
        <dbReference type="EMBL" id="SVB59130.1"/>
    </source>
</evidence>
<dbReference type="AlphaFoldDB" id="A0A382F848"/>
<organism evidence="5">
    <name type="scientific">marine metagenome</name>
    <dbReference type="NCBI Taxonomy" id="408172"/>
    <lineage>
        <taxon>unclassified sequences</taxon>
        <taxon>metagenomes</taxon>
        <taxon>ecological metagenomes</taxon>
    </lineage>
</organism>
<evidence type="ECO:0000256" key="1">
    <source>
        <dbReference type="ARBA" id="ARBA00004167"/>
    </source>
</evidence>
<name>A0A382F848_9ZZZZ</name>
<dbReference type="Gene3D" id="3.30.1150.10">
    <property type="match status" value="1"/>
</dbReference>
<dbReference type="SUPFAM" id="SSF74653">
    <property type="entry name" value="TolA/TonB C-terminal domain"/>
    <property type="match status" value="1"/>
</dbReference>
<comment type="subcellular location">
    <subcellularLocation>
        <location evidence="1">Membrane</location>
        <topology evidence="1">Single-pass membrane protein</topology>
    </subcellularLocation>
</comment>
<evidence type="ECO:0008006" key="6">
    <source>
        <dbReference type="Google" id="ProtNLM"/>
    </source>
</evidence>